<evidence type="ECO:0000256" key="4">
    <source>
        <dbReference type="ARBA" id="ARBA00022643"/>
    </source>
</evidence>
<feature type="domain" description="DUS-like FMN-binding" evidence="14">
    <location>
        <begin position="39"/>
        <end position="335"/>
    </location>
</feature>
<dbReference type="InterPro" id="IPR018517">
    <property type="entry name" value="tRNA_hU_synthase_CS"/>
</dbReference>
<protein>
    <recommendedName>
        <fullName evidence="9">tRNA-dihydrouridine(20/20a) synthase</fullName>
        <ecNumber evidence="9">1.3.1.91</ecNumber>
    </recommendedName>
    <alternativeName>
        <fullName evidence="9">DusA-like U20-specific dihydrouridine synthase</fullName>
        <shortName evidence="9">U20-specific Dus</shortName>
    </alternativeName>
</protein>
<evidence type="ECO:0000256" key="3">
    <source>
        <dbReference type="ARBA" id="ARBA00022630"/>
    </source>
</evidence>
<dbReference type="EMBL" id="JADEXP010000061">
    <property type="protein sequence ID" value="MBE9066834.1"/>
    <property type="molecule type" value="Genomic_DNA"/>
</dbReference>
<dbReference type="NCBIfam" id="TIGR00742">
    <property type="entry name" value="yjbN"/>
    <property type="match status" value="1"/>
</dbReference>
<comment type="similarity">
    <text evidence="9">Belongs to the Dus family. DusA subfamily.</text>
</comment>
<dbReference type="PANTHER" id="PTHR42907">
    <property type="entry name" value="FMN-LINKED OXIDOREDUCTASES SUPERFAMILY PROTEIN"/>
    <property type="match status" value="1"/>
</dbReference>
<dbReference type="Proteomes" id="UP000615026">
    <property type="component" value="Unassembled WGS sequence"/>
</dbReference>
<feature type="active site" description="Proton donor" evidence="9 11">
    <location>
        <position position="124"/>
    </location>
</feature>
<dbReference type="RefSeq" id="WP_193992812.1">
    <property type="nucleotide sequence ID" value="NZ_JADEXP010000061.1"/>
</dbReference>
<feature type="site" description="Interacts with tRNA; defines subfamily-specific binding signature" evidence="9">
    <location>
        <position position="323"/>
    </location>
</feature>
<dbReference type="InterPro" id="IPR001269">
    <property type="entry name" value="DUS_fam"/>
</dbReference>
<comment type="cofactor">
    <cofactor evidence="1 9 10 12">
        <name>FMN</name>
        <dbReference type="ChEBI" id="CHEBI:58210"/>
    </cofactor>
</comment>
<evidence type="ECO:0000259" key="14">
    <source>
        <dbReference type="Pfam" id="PF01207"/>
    </source>
</evidence>
<evidence type="ECO:0000256" key="11">
    <source>
        <dbReference type="PIRSR" id="PIRSR006621-1"/>
    </source>
</evidence>
<feature type="binding site" evidence="9 12">
    <location>
        <position position="163"/>
    </location>
    <ligand>
        <name>FMN</name>
        <dbReference type="ChEBI" id="CHEBI:58210"/>
    </ligand>
</feature>
<keyword evidence="12" id="KW-0547">Nucleotide-binding</keyword>
<dbReference type="EC" id="1.3.1.91" evidence="9"/>
<comment type="catalytic activity">
    <reaction evidence="9">
        <text>5,6-dihydrouridine(20) in tRNA + NADP(+) = uridine(20) in tRNA + NADPH + H(+)</text>
        <dbReference type="Rhea" id="RHEA:53336"/>
        <dbReference type="Rhea" id="RHEA-COMP:13533"/>
        <dbReference type="Rhea" id="RHEA-COMP:13534"/>
        <dbReference type="ChEBI" id="CHEBI:15378"/>
        <dbReference type="ChEBI" id="CHEBI:57783"/>
        <dbReference type="ChEBI" id="CHEBI:58349"/>
        <dbReference type="ChEBI" id="CHEBI:65315"/>
        <dbReference type="ChEBI" id="CHEBI:74443"/>
        <dbReference type="EC" id="1.3.1.91"/>
    </reaction>
</comment>
<comment type="catalytic activity">
    <reaction evidence="9">
        <text>5,6-dihydrouridine(20a) in tRNA + NADP(+) = uridine(20a) in tRNA + NADPH + H(+)</text>
        <dbReference type="Rhea" id="RHEA:53344"/>
        <dbReference type="Rhea" id="RHEA-COMP:13535"/>
        <dbReference type="Rhea" id="RHEA-COMP:13536"/>
        <dbReference type="ChEBI" id="CHEBI:15378"/>
        <dbReference type="ChEBI" id="CHEBI:57783"/>
        <dbReference type="ChEBI" id="CHEBI:58349"/>
        <dbReference type="ChEBI" id="CHEBI:65315"/>
        <dbReference type="ChEBI" id="CHEBI:74443"/>
    </reaction>
</comment>
<dbReference type="CDD" id="cd02801">
    <property type="entry name" value="DUS_like_FMN"/>
    <property type="match status" value="1"/>
</dbReference>
<sequence length="366" mass="40975">MTKRSKTSTVGWVEHSETQQNPDLSLTTPPAKRLHPLSVAPMMDRTDRHFRYFMRQITRKTLLYTEMITAQAIHHGDRNKLLGFDPAEKPLALQIGGDNPQLLAKCARIAEDMGYDEVNLNVGCPSNRVQSGHFGACLMAQPERVADCVAAMRAAVSIPVTVKHRIGIDECDRYEDMSHFVTTVAAAGCDRFTVHARKAWLQGLSPKDNRTIPPLRYDDVYRLKQEQPQLWIEINGGIKTLSHSLVHLQQADAVMIGRAAYDTPYIFAEADHDIYAADYAPLTRHQVVLAMLPYIAHWTEQGTKLHSITRHMLQLFHGVPGSRAWKRHLTDNSCRPGAGVDTVNAALAHVPGPMSKNIYQPMSLSM</sequence>
<proteinExistence type="inferred from homology"/>
<evidence type="ECO:0000256" key="2">
    <source>
        <dbReference type="ARBA" id="ARBA00022555"/>
    </source>
</evidence>
<dbReference type="AlphaFoldDB" id="A0A928X0N1"/>
<dbReference type="InterPro" id="IPR004653">
    <property type="entry name" value="DusA"/>
</dbReference>
<dbReference type="HAMAP" id="MF_02041">
    <property type="entry name" value="DusA_subfam"/>
    <property type="match status" value="1"/>
</dbReference>
<keyword evidence="7 9" id="KW-0694">RNA-binding</keyword>
<dbReference type="Gene3D" id="1.20.120.1460">
    <property type="match status" value="1"/>
</dbReference>
<comment type="function">
    <text evidence="9">Catalyzes the synthesis of 5,6-dihydrouridine (D), a modified base found in the D-loop of most tRNAs, via the reduction of the C5-C6 double bond in target uridines. Specifically modifies U20 and U20a in tRNAs.</text>
</comment>
<dbReference type="PROSITE" id="PS01136">
    <property type="entry name" value="UPF0034"/>
    <property type="match status" value="1"/>
</dbReference>
<evidence type="ECO:0000256" key="9">
    <source>
        <dbReference type="HAMAP-Rule" id="MF_02041"/>
    </source>
</evidence>
<evidence type="ECO:0000313" key="16">
    <source>
        <dbReference type="Proteomes" id="UP000615026"/>
    </source>
</evidence>
<organism evidence="15 16">
    <name type="scientific">Leptolyngbya cf. ectocarpi LEGE 11479</name>
    <dbReference type="NCBI Taxonomy" id="1828722"/>
    <lineage>
        <taxon>Bacteria</taxon>
        <taxon>Bacillati</taxon>
        <taxon>Cyanobacteriota</taxon>
        <taxon>Cyanophyceae</taxon>
        <taxon>Leptolyngbyales</taxon>
        <taxon>Leptolyngbyaceae</taxon>
        <taxon>Leptolyngbya group</taxon>
        <taxon>Leptolyngbya</taxon>
    </lineage>
</organism>
<keyword evidence="4 9" id="KW-0288">FMN</keyword>
<dbReference type="InterPro" id="IPR013785">
    <property type="entry name" value="Aldolase_TIM"/>
</dbReference>
<accession>A0A928X0N1</accession>
<evidence type="ECO:0000256" key="13">
    <source>
        <dbReference type="SAM" id="MobiDB-lite"/>
    </source>
</evidence>
<comment type="caution">
    <text evidence="9">Lacks conserved residue(s) required for the propagation of feature annotation.</text>
</comment>
<evidence type="ECO:0000313" key="15">
    <source>
        <dbReference type="EMBL" id="MBE9066834.1"/>
    </source>
</evidence>
<dbReference type="SUPFAM" id="SSF51395">
    <property type="entry name" value="FMN-linked oxidoreductases"/>
    <property type="match status" value="1"/>
</dbReference>
<feature type="binding site" evidence="9 12">
    <location>
        <position position="94"/>
    </location>
    <ligand>
        <name>FMN</name>
        <dbReference type="ChEBI" id="CHEBI:58210"/>
    </ligand>
</feature>
<feature type="site" description="Interacts with tRNA" evidence="9">
    <location>
        <position position="121"/>
    </location>
</feature>
<feature type="compositionally biased region" description="Polar residues" evidence="13">
    <location>
        <begin position="18"/>
        <end position="28"/>
    </location>
</feature>
<feature type="region of interest" description="Disordered" evidence="13">
    <location>
        <begin position="1"/>
        <end position="30"/>
    </location>
</feature>
<evidence type="ECO:0000256" key="10">
    <source>
        <dbReference type="PIRNR" id="PIRNR006621"/>
    </source>
</evidence>
<feature type="site" description="Interacts with tRNA" evidence="9">
    <location>
        <position position="210"/>
    </location>
</feature>
<dbReference type="Pfam" id="PF01207">
    <property type="entry name" value="Dus"/>
    <property type="match status" value="1"/>
</dbReference>
<evidence type="ECO:0000256" key="12">
    <source>
        <dbReference type="PIRSR" id="PIRSR006621-2"/>
    </source>
</evidence>
<feature type="binding site" evidence="9 12">
    <location>
        <begin position="257"/>
        <end position="258"/>
    </location>
    <ligand>
        <name>FMN</name>
        <dbReference type="ChEBI" id="CHEBI:58210"/>
    </ligand>
</feature>
<evidence type="ECO:0000256" key="8">
    <source>
        <dbReference type="ARBA" id="ARBA00023002"/>
    </source>
</evidence>
<dbReference type="GO" id="GO:0050660">
    <property type="term" value="F:flavin adenine dinucleotide binding"/>
    <property type="evidence" value="ECO:0007669"/>
    <property type="project" value="InterPro"/>
</dbReference>
<feature type="binding site" evidence="9 12">
    <location>
        <position position="195"/>
    </location>
    <ligand>
        <name>FMN</name>
        <dbReference type="ChEBI" id="CHEBI:58210"/>
    </ligand>
</feature>
<reference evidence="15" key="1">
    <citation type="submission" date="2020-10" db="EMBL/GenBank/DDBJ databases">
        <authorList>
            <person name="Castelo-Branco R."/>
            <person name="Eusebio N."/>
            <person name="Adriana R."/>
            <person name="Vieira A."/>
            <person name="Brugerolle De Fraissinette N."/>
            <person name="Rezende De Castro R."/>
            <person name="Schneider M.P."/>
            <person name="Vasconcelos V."/>
            <person name="Leao P.N."/>
        </authorList>
    </citation>
    <scope>NUCLEOTIDE SEQUENCE</scope>
    <source>
        <strain evidence="15">LEGE 11479</strain>
    </source>
</reference>
<comment type="catalytic activity">
    <reaction evidence="9">
        <text>5,6-dihydrouridine(20a) in tRNA + NAD(+) = uridine(20a) in tRNA + NADH + H(+)</text>
        <dbReference type="Rhea" id="RHEA:53348"/>
        <dbReference type="Rhea" id="RHEA-COMP:13535"/>
        <dbReference type="Rhea" id="RHEA-COMP:13536"/>
        <dbReference type="ChEBI" id="CHEBI:15378"/>
        <dbReference type="ChEBI" id="CHEBI:57540"/>
        <dbReference type="ChEBI" id="CHEBI:57945"/>
        <dbReference type="ChEBI" id="CHEBI:65315"/>
        <dbReference type="ChEBI" id="CHEBI:74443"/>
    </reaction>
</comment>
<name>A0A928X0N1_LEPEC</name>
<feature type="site" description="Interacts with tRNA; defines subfamily-specific binding signature" evidence="9">
    <location>
        <position position="207"/>
    </location>
</feature>
<comment type="similarity">
    <text evidence="10">Belongs to the dus family.</text>
</comment>
<dbReference type="GO" id="GO:0102264">
    <property type="term" value="F:tRNA-dihydrouridine20 synthase activity"/>
    <property type="evidence" value="ECO:0007669"/>
    <property type="project" value="UniProtKB-EC"/>
</dbReference>
<feature type="binding site" evidence="9 12">
    <location>
        <begin position="235"/>
        <end position="237"/>
    </location>
    <ligand>
        <name>FMN</name>
        <dbReference type="ChEBI" id="CHEBI:58210"/>
    </ligand>
</feature>
<dbReference type="GO" id="GO:0000049">
    <property type="term" value="F:tRNA binding"/>
    <property type="evidence" value="ECO:0007669"/>
    <property type="project" value="UniProtKB-UniRule"/>
</dbReference>
<evidence type="ECO:0000256" key="6">
    <source>
        <dbReference type="ARBA" id="ARBA00022857"/>
    </source>
</evidence>
<evidence type="ECO:0000256" key="7">
    <source>
        <dbReference type="ARBA" id="ARBA00022884"/>
    </source>
</evidence>
<dbReference type="GO" id="GO:0010181">
    <property type="term" value="F:FMN binding"/>
    <property type="evidence" value="ECO:0007669"/>
    <property type="project" value="UniProtKB-UniRule"/>
</dbReference>
<evidence type="ECO:0000256" key="5">
    <source>
        <dbReference type="ARBA" id="ARBA00022694"/>
    </source>
</evidence>
<dbReference type="PIRSF" id="PIRSF006621">
    <property type="entry name" value="Dus"/>
    <property type="match status" value="1"/>
</dbReference>
<keyword evidence="8 9" id="KW-0560">Oxidoreductase</keyword>
<keyword evidence="5 9" id="KW-0819">tRNA processing</keyword>
<feature type="binding site" evidence="9 12">
    <location>
        <begin position="41"/>
        <end position="43"/>
    </location>
    <ligand>
        <name>FMN</name>
        <dbReference type="ChEBI" id="CHEBI:58210"/>
    </ligand>
</feature>
<dbReference type="NCBIfam" id="NF008774">
    <property type="entry name" value="PRK11815.1"/>
    <property type="match status" value="1"/>
</dbReference>
<gene>
    <name evidence="15" type="primary">dusA</name>
    <name evidence="15" type="ORF">IQ260_09230</name>
</gene>
<keyword evidence="3 9" id="KW-0285">Flavoprotein</keyword>
<dbReference type="InterPro" id="IPR035587">
    <property type="entry name" value="DUS-like_FMN-bd"/>
</dbReference>
<keyword evidence="16" id="KW-1185">Reference proteome</keyword>
<evidence type="ECO:0000256" key="1">
    <source>
        <dbReference type="ARBA" id="ARBA00001917"/>
    </source>
</evidence>
<comment type="catalytic activity">
    <reaction evidence="9">
        <text>5,6-dihydrouridine(20) in tRNA + NAD(+) = uridine(20) in tRNA + NADH + H(+)</text>
        <dbReference type="Rhea" id="RHEA:53340"/>
        <dbReference type="Rhea" id="RHEA-COMP:13533"/>
        <dbReference type="Rhea" id="RHEA-COMP:13534"/>
        <dbReference type="ChEBI" id="CHEBI:15378"/>
        <dbReference type="ChEBI" id="CHEBI:57540"/>
        <dbReference type="ChEBI" id="CHEBI:57945"/>
        <dbReference type="ChEBI" id="CHEBI:65315"/>
        <dbReference type="ChEBI" id="CHEBI:74443"/>
        <dbReference type="EC" id="1.3.1.91"/>
    </reaction>
</comment>
<dbReference type="Gene3D" id="3.20.20.70">
    <property type="entry name" value="Aldolase class I"/>
    <property type="match status" value="1"/>
</dbReference>
<keyword evidence="2 9" id="KW-0820">tRNA-binding</keyword>
<keyword evidence="6 9" id="KW-0521">NADP</keyword>
<comment type="caution">
    <text evidence="15">The sequence shown here is derived from an EMBL/GenBank/DDBJ whole genome shotgun (WGS) entry which is preliminary data.</text>
</comment>
<dbReference type="PANTHER" id="PTHR42907:SF1">
    <property type="entry name" value="FMN-LINKED OXIDOREDUCTASES SUPERFAMILY PROTEIN"/>
    <property type="match status" value="1"/>
</dbReference>